<name>A0A395I7G0_ASPHC</name>
<keyword evidence="4" id="KW-1185">Reference proteome</keyword>
<feature type="chain" id="PRO_5017228199" evidence="2">
    <location>
        <begin position="19"/>
        <end position="132"/>
    </location>
</feature>
<dbReference type="VEuPathDB" id="FungiDB:BO97DRAFT_440479"/>
<dbReference type="EMBL" id="KZ824270">
    <property type="protein sequence ID" value="RAL15865.1"/>
    <property type="molecule type" value="Genomic_DNA"/>
</dbReference>
<sequence>MQLKSLLVALALSLSVQAYEIKGWTKKDCSGDADSNPASGEVPVDCKDFDSSKWKSVKGTPGDLVLTAYKEKKCAGEGYALQPGKCVNGEFASYEVQFISTMKKRNATESAVDGTTTESEEAENNDEPDTSL</sequence>
<organism evidence="3 4">
    <name type="scientific">Aspergillus homomorphus (strain CBS 101889)</name>
    <dbReference type="NCBI Taxonomy" id="1450537"/>
    <lineage>
        <taxon>Eukaryota</taxon>
        <taxon>Fungi</taxon>
        <taxon>Dikarya</taxon>
        <taxon>Ascomycota</taxon>
        <taxon>Pezizomycotina</taxon>
        <taxon>Eurotiomycetes</taxon>
        <taxon>Eurotiomycetidae</taxon>
        <taxon>Eurotiales</taxon>
        <taxon>Aspergillaceae</taxon>
        <taxon>Aspergillus</taxon>
        <taxon>Aspergillus subgen. Circumdati</taxon>
    </lineage>
</organism>
<dbReference type="AlphaFoldDB" id="A0A395I7G0"/>
<feature type="region of interest" description="Disordered" evidence="1">
    <location>
        <begin position="105"/>
        <end position="132"/>
    </location>
</feature>
<evidence type="ECO:0000256" key="1">
    <source>
        <dbReference type="SAM" id="MobiDB-lite"/>
    </source>
</evidence>
<reference evidence="3 4" key="1">
    <citation type="submission" date="2018-02" db="EMBL/GenBank/DDBJ databases">
        <title>The genomes of Aspergillus section Nigri reveals drivers in fungal speciation.</title>
        <authorList>
            <consortium name="DOE Joint Genome Institute"/>
            <person name="Vesth T.C."/>
            <person name="Nybo J."/>
            <person name="Theobald S."/>
            <person name="Brandl J."/>
            <person name="Frisvad J.C."/>
            <person name="Nielsen K.F."/>
            <person name="Lyhne E.K."/>
            <person name="Kogle M.E."/>
            <person name="Kuo A."/>
            <person name="Riley R."/>
            <person name="Clum A."/>
            <person name="Nolan M."/>
            <person name="Lipzen A."/>
            <person name="Salamov A."/>
            <person name="Henrissat B."/>
            <person name="Wiebenga A."/>
            <person name="De vries R.P."/>
            <person name="Grigoriev I.V."/>
            <person name="Mortensen U.H."/>
            <person name="Andersen M.R."/>
            <person name="Baker S.E."/>
        </authorList>
    </citation>
    <scope>NUCLEOTIDE SEQUENCE [LARGE SCALE GENOMIC DNA]</scope>
    <source>
        <strain evidence="3 4">CBS 101889</strain>
    </source>
</reference>
<dbReference type="RefSeq" id="XP_025555019.1">
    <property type="nucleotide sequence ID" value="XM_025698078.1"/>
</dbReference>
<accession>A0A395I7G0</accession>
<dbReference type="OrthoDB" id="4502451at2759"/>
<evidence type="ECO:0000313" key="3">
    <source>
        <dbReference type="EMBL" id="RAL15865.1"/>
    </source>
</evidence>
<feature type="signal peptide" evidence="2">
    <location>
        <begin position="1"/>
        <end position="18"/>
    </location>
</feature>
<dbReference type="GeneID" id="37202367"/>
<feature type="compositionally biased region" description="Acidic residues" evidence="1">
    <location>
        <begin position="118"/>
        <end position="132"/>
    </location>
</feature>
<keyword evidence="2" id="KW-0732">Signal</keyword>
<gene>
    <name evidence="3" type="ORF">BO97DRAFT_440479</name>
</gene>
<dbReference type="Proteomes" id="UP000248961">
    <property type="component" value="Unassembled WGS sequence"/>
</dbReference>
<evidence type="ECO:0000256" key="2">
    <source>
        <dbReference type="SAM" id="SignalP"/>
    </source>
</evidence>
<evidence type="ECO:0000313" key="4">
    <source>
        <dbReference type="Proteomes" id="UP000248961"/>
    </source>
</evidence>
<protein>
    <submittedName>
        <fullName evidence="3">Uncharacterized protein</fullName>
    </submittedName>
</protein>
<proteinExistence type="predicted"/>